<feature type="non-terminal residue" evidence="2">
    <location>
        <position position="32"/>
    </location>
</feature>
<evidence type="ECO:0000313" key="2">
    <source>
        <dbReference type="EMBL" id="CAA9333584.1"/>
    </source>
</evidence>
<organism evidence="2">
    <name type="scientific">uncultured Friedmanniella sp</name>
    <dbReference type="NCBI Taxonomy" id="335381"/>
    <lineage>
        <taxon>Bacteria</taxon>
        <taxon>Bacillati</taxon>
        <taxon>Actinomycetota</taxon>
        <taxon>Actinomycetes</taxon>
        <taxon>Propionibacteriales</taxon>
        <taxon>Nocardioidaceae</taxon>
        <taxon>Friedmanniella</taxon>
        <taxon>environmental samples</taxon>
    </lineage>
</organism>
<feature type="region of interest" description="Disordered" evidence="1">
    <location>
        <begin position="1"/>
        <end position="32"/>
    </location>
</feature>
<proteinExistence type="predicted"/>
<accession>A0A6J4LJ50</accession>
<sequence length="32" mass="3381">WVASSSAATSVTSRWPPPSARRTRGPWSSPPG</sequence>
<gene>
    <name evidence="2" type="ORF">AVDCRST_MAG48-3248</name>
</gene>
<feature type="non-terminal residue" evidence="2">
    <location>
        <position position="1"/>
    </location>
</feature>
<reference evidence="2" key="1">
    <citation type="submission" date="2020-02" db="EMBL/GenBank/DDBJ databases">
        <authorList>
            <person name="Meier V. D."/>
        </authorList>
    </citation>
    <scope>NUCLEOTIDE SEQUENCE</scope>
    <source>
        <strain evidence="2">AVDCRST_MAG48</strain>
    </source>
</reference>
<dbReference type="EMBL" id="CADCTS010000460">
    <property type="protein sequence ID" value="CAA9333584.1"/>
    <property type="molecule type" value="Genomic_DNA"/>
</dbReference>
<evidence type="ECO:0000256" key="1">
    <source>
        <dbReference type="SAM" id="MobiDB-lite"/>
    </source>
</evidence>
<feature type="compositionally biased region" description="Low complexity" evidence="1">
    <location>
        <begin position="1"/>
        <end position="13"/>
    </location>
</feature>
<dbReference type="AlphaFoldDB" id="A0A6J4LJ50"/>
<protein>
    <submittedName>
        <fullName evidence="2">Uncharacterized protein</fullName>
    </submittedName>
</protein>
<name>A0A6J4LJ50_9ACTN</name>